<gene>
    <name evidence="2" type="ORF">DCC88_10945</name>
</gene>
<keyword evidence="1" id="KW-0812">Transmembrane</keyword>
<organism evidence="2 3">
    <name type="scientific">Spirobacillus cienkowskii</name>
    <dbReference type="NCBI Taxonomy" id="495820"/>
    <lineage>
        <taxon>Bacteria</taxon>
        <taxon>Pseudomonadati</taxon>
        <taxon>Bdellovibrionota</taxon>
        <taxon>Oligoflexia</taxon>
        <taxon>Silvanigrellales</taxon>
        <taxon>Spirobacillus</taxon>
    </lineage>
</organism>
<dbReference type="EMBL" id="QOVW01000092">
    <property type="protein sequence ID" value="RDB35270.1"/>
    <property type="molecule type" value="Genomic_DNA"/>
</dbReference>
<feature type="transmembrane region" description="Helical" evidence="1">
    <location>
        <begin position="501"/>
        <end position="528"/>
    </location>
</feature>
<feature type="transmembrane region" description="Helical" evidence="1">
    <location>
        <begin position="570"/>
        <end position="592"/>
    </location>
</feature>
<feature type="transmembrane region" description="Helical" evidence="1">
    <location>
        <begin position="623"/>
        <end position="645"/>
    </location>
</feature>
<keyword evidence="1" id="KW-1133">Transmembrane helix</keyword>
<protein>
    <recommendedName>
        <fullName evidence="4">Recombinase</fullName>
    </recommendedName>
</protein>
<evidence type="ECO:0000313" key="2">
    <source>
        <dbReference type="EMBL" id="RDB35270.1"/>
    </source>
</evidence>
<evidence type="ECO:0000256" key="1">
    <source>
        <dbReference type="SAM" id="Phobius"/>
    </source>
</evidence>
<dbReference type="Proteomes" id="UP000253934">
    <property type="component" value="Unassembled WGS sequence"/>
</dbReference>
<evidence type="ECO:0008006" key="4">
    <source>
        <dbReference type="Google" id="ProtNLM"/>
    </source>
</evidence>
<evidence type="ECO:0000313" key="3">
    <source>
        <dbReference type="Proteomes" id="UP000253934"/>
    </source>
</evidence>
<accession>A0A369KPH6</accession>
<comment type="caution">
    <text evidence="2">The sequence shown here is derived from an EMBL/GenBank/DDBJ whole genome shotgun (WGS) entry which is preliminary data.</text>
</comment>
<name>A0A369KPH6_9BACT</name>
<dbReference type="AlphaFoldDB" id="A0A369KPH6"/>
<sequence>MNFIKKFLTGVEKFILAGKIKYDLNTLLSSANPKLSLEKRVEWIQDLMTWIRSTEKIPIQFDTSIGQIHTARVRFILQLLDRNPEWKQTVSQTLRSVIHETSALQLFCNTGLPNEAGFLQEATDRVLNKIIPTPPEEKELSELFLKIFPREEDAIWVENLSTETIIKIHELILFESDEYNVWAKIKNDIEDAIYILTSQIHAIGLSDIFRNRTNLKNIKDSPFIALSDYVDAFLNSYNNVSHDNLTKYVYNCDKYILECKKSIQEVFHHLDEYGISVTLVYQLEKVSFHLARLEILLLFLYKIENANKYSIIPAFIAKLIRESIEKKSIRALVQTNLNQLSRKIVERAGHTGEHYITSNKKEYFHMFKSAAGGGLITGFTTLFKTIIVHSKLAIFFEGFFASINYACSFVFIQLLGFTLATKQPSMTASAMAGKLHNVQDEKLLNEFIDEVTKLTRSQFSAIFGNIVVVMPTVFLIDFSYKLITGNHVLNIDRAHKVVQSFSIIGPSIFYAIFTGVLLWLSSIIAGWLENWAVYRRLPEAIAKNKRLIFVFGENNANRFSAFFKNNISGFGGNVSLGIMLGMTPSVGMFFGIPLDVRHVTLAAGGFSFALSSIGLNEFYNSDFILACFGIVAIGLLNLSVSFWLAMSVAIRARKIQSVGRKIIRKAIIKRLLSSPLEFFYPTQKNN</sequence>
<dbReference type="PIRSF" id="PIRSF015380">
    <property type="entry name" value="Site-sp_rcmb"/>
    <property type="match status" value="1"/>
</dbReference>
<keyword evidence="3" id="KW-1185">Reference proteome</keyword>
<dbReference type="Pfam" id="PF10136">
    <property type="entry name" value="SpecificRecomb"/>
    <property type="match status" value="1"/>
</dbReference>
<keyword evidence="1" id="KW-0472">Membrane</keyword>
<reference evidence="2" key="1">
    <citation type="submission" date="2018-04" db="EMBL/GenBank/DDBJ databases">
        <title>Draft genome sequence of the Candidatus Spirobacillus cienkowskii, a pathogen of freshwater Daphnia species, reconstructed from hemolymph metagenomic reads.</title>
        <authorList>
            <person name="Bresciani L."/>
            <person name="Lemos L.N."/>
            <person name="Wale N."/>
            <person name="Lin J.Y."/>
            <person name="Fernandes G.R."/>
            <person name="Duffy M.A."/>
            <person name="Rodrigues J.M."/>
        </authorList>
    </citation>
    <scope>NUCLEOTIDE SEQUENCE [LARGE SCALE GENOMIC DNA]</scope>
    <source>
        <strain evidence="2">Binning01</strain>
    </source>
</reference>
<feature type="transmembrane region" description="Helical" evidence="1">
    <location>
        <begin position="459"/>
        <end position="480"/>
    </location>
</feature>
<dbReference type="InterPro" id="IPR011385">
    <property type="entry name" value="Site-sp_rcmbase"/>
</dbReference>
<feature type="transmembrane region" description="Helical" evidence="1">
    <location>
        <begin position="395"/>
        <end position="416"/>
    </location>
</feature>
<proteinExistence type="predicted"/>